<keyword evidence="3" id="KW-1185">Reference proteome</keyword>
<sequence>MNPAAHATATGPAERFTGQALLDGSTGPAARVPLGRCTVTPAH</sequence>
<proteinExistence type="predicted"/>
<evidence type="ECO:0000256" key="1">
    <source>
        <dbReference type="SAM" id="MobiDB-lite"/>
    </source>
</evidence>
<accession>A0A2N9JBU5</accession>
<dbReference type="EMBL" id="LT985188">
    <property type="protein sequence ID" value="SPD85592.1"/>
    <property type="molecule type" value="Genomic_DNA"/>
</dbReference>
<dbReference type="KEGG" id="mgg:MPLG2_0556"/>
<evidence type="ECO:0000313" key="2">
    <source>
        <dbReference type="EMBL" id="SPD85592.1"/>
    </source>
</evidence>
<evidence type="ECO:0000313" key="3">
    <source>
        <dbReference type="Proteomes" id="UP000238164"/>
    </source>
</evidence>
<name>A0A2N9JBU5_9ACTN</name>
<feature type="region of interest" description="Disordered" evidence="1">
    <location>
        <begin position="1"/>
        <end position="43"/>
    </location>
</feature>
<dbReference type="AlphaFoldDB" id="A0A2N9JBU5"/>
<gene>
    <name evidence="2" type="ORF">MPLG2_0556</name>
</gene>
<reference evidence="2 3" key="1">
    <citation type="submission" date="2018-02" db="EMBL/GenBank/DDBJ databases">
        <authorList>
            <person name="Cohen D.B."/>
            <person name="Kent A.D."/>
        </authorList>
    </citation>
    <scope>NUCLEOTIDE SEQUENCE [LARGE SCALE GENOMIC DNA]</scope>
    <source>
        <strain evidence="2">1</strain>
    </source>
</reference>
<dbReference type="Proteomes" id="UP000238164">
    <property type="component" value="Chromosome 1"/>
</dbReference>
<protein>
    <submittedName>
        <fullName evidence="2">Uncharacterized protein</fullName>
    </submittedName>
</protein>
<organism evidence="2 3">
    <name type="scientific">Micropruina glycogenica</name>
    <dbReference type="NCBI Taxonomy" id="75385"/>
    <lineage>
        <taxon>Bacteria</taxon>
        <taxon>Bacillati</taxon>
        <taxon>Actinomycetota</taxon>
        <taxon>Actinomycetes</taxon>
        <taxon>Propionibacteriales</taxon>
        <taxon>Nocardioidaceae</taxon>
        <taxon>Micropruina</taxon>
    </lineage>
</organism>